<dbReference type="EMBL" id="JAFBMS010000010">
    <property type="protein sequence ID" value="KAG9349139.1"/>
    <property type="molecule type" value="Genomic_DNA"/>
</dbReference>
<name>A0A8T2PA92_9TELE</name>
<reference evidence="1" key="1">
    <citation type="thesis" date="2021" institute="BYU ScholarsArchive" country="Provo, UT, USA">
        <title>Applications of and Algorithms for Genome Assembly and Genomic Analyses with an Emphasis on Marine Teleosts.</title>
        <authorList>
            <person name="Pickett B.D."/>
        </authorList>
    </citation>
    <scope>NUCLEOTIDE SEQUENCE</scope>
    <source>
        <strain evidence="1">HI-2016</strain>
    </source>
</reference>
<comment type="caution">
    <text evidence="1">The sequence shown here is derived from an EMBL/GenBank/DDBJ whole genome shotgun (WGS) entry which is preliminary data.</text>
</comment>
<gene>
    <name evidence="1" type="ORF">JZ751_029459</name>
</gene>
<evidence type="ECO:0000313" key="1">
    <source>
        <dbReference type="EMBL" id="KAG9349139.1"/>
    </source>
</evidence>
<proteinExistence type="predicted"/>
<dbReference type="Proteomes" id="UP000824540">
    <property type="component" value="Unassembled WGS sequence"/>
</dbReference>
<sequence>MRRPLEVGRGNALRPDSWDTHATWHLFPSPLGKTHNVALRQDDTCDGDRSPRGYERHGEERLGSSLEIGADHSLMEVILMTGSPGTSGEVGAGLPDRPCFRERSFKKKKIHRTVILALDRNM</sequence>
<evidence type="ECO:0000313" key="2">
    <source>
        <dbReference type="Proteomes" id="UP000824540"/>
    </source>
</evidence>
<accession>A0A8T2PA92</accession>
<organism evidence="1 2">
    <name type="scientific">Albula glossodonta</name>
    <name type="common">roundjaw bonefish</name>
    <dbReference type="NCBI Taxonomy" id="121402"/>
    <lineage>
        <taxon>Eukaryota</taxon>
        <taxon>Metazoa</taxon>
        <taxon>Chordata</taxon>
        <taxon>Craniata</taxon>
        <taxon>Vertebrata</taxon>
        <taxon>Euteleostomi</taxon>
        <taxon>Actinopterygii</taxon>
        <taxon>Neopterygii</taxon>
        <taxon>Teleostei</taxon>
        <taxon>Albuliformes</taxon>
        <taxon>Albulidae</taxon>
        <taxon>Albula</taxon>
    </lineage>
</organism>
<protein>
    <submittedName>
        <fullName evidence="1">Uncharacterized protein</fullName>
    </submittedName>
</protein>
<keyword evidence="2" id="KW-1185">Reference proteome</keyword>
<dbReference type="AlphaFoldDB" id="A0A8T2PA92"/>